<dbReference type="SUPFAM" id="SSF53067">
    <property type="entry name" value="Actin-like ATPase domain"/>
    <property type="match status" value="1"/>
</dbReference>
<dbReference type="InterPro" id="IPR043129">
    <property type="entry name" value="ATPase_NBD"/>
</dbReference>
<dbReference type="EMBL" id="CABPRJ010002397">
    <property type="protein sequence ID" value="VVC45256.1"/>
    <property type="molecule type" value="Genomic_DNA"/>
</dbReference>
<dbReference type="OrthoDB" id="5422795at2759"/>
<gene>
    <name evidence="1" type="ORF">CINCED_3A018864</name>
</gene>
<protein>
    <recommendedName>
        <fullName evidence="3">Glycerol kinase</fullName>
    </recommendedName>
</protein>
<accession>A0A5E4NNB3</accession>
<reference evidence="1 2" key="1">
    <citation type="submission" date="2019-08" db="EMBL/GenBank/DDBJ databases">
        <authorList>
            <person name="Alioto T."/>
            <person name="Alioto T."/>
            <person name="Gomez Garrido J."/>
        </authorList>
    </citation>
    <scope>NUCLEOTIDE SEQUENCE [LARGE SCALE GENOMIC DNA]</scope>
</reference>
<dbReference type="Gene3D" id="3.30.420.40">
    <property type="match status" value="1"/>
</dbReference>
<proteinExistence type="predicted"/>
<name>A0A5E4NNB3_9HEMI</name>
<evidence type="ECO:0000313" key="2">
    <source>
        <dbReference type="Proteomes" id="UP000325440"/>
    </source>
</evidence>
<dbReference type="AlphaFoldDB" id="A0A5E4NNB3"/>
<evidence type="ECO:0008006" key="3">
    <source>
        <dbReference type="Google" id="ProtNLM"/>
    </source>
</evidence>
<evidence type="ECO:0000313" key="1">
    <source>
        <dbReference type="EMBL" id="VVC45256.1"/>
    </source>
</evidence>
<dbReference type="Proteomes" id="UP000325440">
    <property type="component" value="Unassembled WGS sequence"/>
</dbReference>
<sequence>MNNRSLHPKLNQRVSIVEIRSVFVTKLPVMRTSMVETTSYGAALAAGIAVGVWNINAIKSDCDTFSPTISEEEQTSKYHKWKEAIYQSVGWSKNDEEEDDCEGFLNH</sequence>
<organism evidence="1 2">
    <name type="scientific">Cinara cedri</name>
    <dbReference type="NCBI Taxonomy" id="506608"/>
    <lineage>
        <taxon>Eukaryota</taxon>
        <taxon>Metazoa</taxon>
        <taxon>Ecdysozoa</taxon>
        <taxon>Arthropoda</taxon>
        <taxon>Hexapoda</taxon>
        <taxon>Insecta</taxon>
        <taxon>Pterygota</taxon>
        <taxon>Neoptera</taxon>
        <taxon>Paraneoptera</taxon>
        <taxon>Hemiptera</taxon>
        <taxon>Sternorrhyncha</taxon>
        <taxon>Aphidomorpha</taxon>
        <taxon>Aphidoidea</taxon>
        <taxon>Aphididae</taxon>
        <taxon>Lachninae</taxon>
        <taxon>Cinara</taxon>
    </lineage>
</organism>
<keyword evidence="2" id="KW-1185">Reference proteome</keyword>